<reference key="1">
    <citation type="submission" date="2010-11" db="EMBL/GenBank/DDBJ databases">
        <title>The complete genome of Paludibacter propionicigenes DSM 17365.</title>
        <authorList>
            <consortium name="US DOE Joint Genome Institute (JGI-PGF)"/>
            <person name="Lucas S."/>
            <person name="Copeland A."/>
            <person name="Lapidus A."/>
            <person name="Bruce D."/>
            <person name="Goodwin L."/>
            <person name="Pitluck S."/>
            <person name="Kyrpides N."/>
            <person name="Mavromatis K."/>
            <person name="Ivanova N."/>
            <person name="Munk A.C."/>
            <person name="Brettin T."/>
            <person name="Detter J.C."/>
            <person name="Han C."/>
            <person name="Tapia R."/>
            <person name="Land M."/>
            <person name="Hauser L."/>
            <person name="Markowitz V."/>
            <person name="Cheng J.-F."/>
            <person name="Hugenholtz P."/>
            <person name="Woyke T."/>
            <person name="Wu D."/>
            <person name="Gronow S."/>
            <person name="Wellnitz S."/>
            <person name="Brambilla E."/>
            <person name="Klenk H.-P."/>
            <person name="Eisen J.A."/>
        </authorList>
    </citation>
    <scope>NUCLEOTIDE SEQUENCE</scope>
    <source>
        <strain>WB4</strain>
    </source>
</reference>
<keyword evidence="3" id="KW-1185">Reference proteome</keyword>
<name>E4T175_PALPW</name>
<dbReference type="AlphaFoldDB" id="E4T175"/>
<evidence type="ECO:0000256" key="1">
    <source>
        <dbReference type="SAM" id="Phobius"/>
    </source>
</evidence>
<keyword evidence="1" id="KW-0812">Transmembrane</keyword>
<gene>
    <name evidence="2" type="ordered locus">Palpr_0294</name>
</gene>
<evidence type="ECO:0000313" key="2">
    <source>
        <dbReference type="EMBL" id="ADQ78456.1"/>
    </source>
</evidence>
<keyword evidence="1" id="KW-0472">Membrane</keyword>
<keyword evidence="1" id="KW-1133">Transmembrane helix</keyword>
<feature type="transmembrane region" description="Helical" evidence="1">
    <location>
        <begin position="75"/>
        <end position="97"/>
    </location>
</feature>
<proteinExistence type="predicted"/>
<organism evidence="2 3">
    <name type="scientific">Paludibacter propionicigenes (strain DSM 17365 / JCM 13257 / WB4)</name>
    <dbReference type="NCBI Taxonomy" id="694427"/>
    <lineage>
        <taxon>Bacteria</taxon>
        <taxon>Pseudomonadati</taxon>
        <taxon>Bacteroidota</taxon>
        <taxon>Bacteroidia</taxon>
        <taxon>Bacteroidales</taxon>
        <taxon>Paludibacteraceae</taxon>
        <taxon>Paludibacter</taxon>
    </lineage>
</organism>
<evidence type="ECO:0000313" key="3">
    <source>
        <dbReference type="Proteomes" id="UP000008718"/>
    </source>
</evidence>
<dbReference type="Pfam" id="PF07332">
    <property type="entry name" value="Phage_holin_3_6"/>
    <property type="match status" value="1"/>
</dbReference>
<dbReference type="InterPro" id="IPR009937">
    <property type="entry name" value="Phage_holin_3_6"/>
</dbReference>
<sequence>MINTQEPVENFQQLYDDIKKYVLLQTEYVKVEFVEKLAILLSTLLIVSLIIILVIIALFYLFFSIAYAVEPLVGSLSLSFAIISVIYFGLIALLMVFRKKLIINPMVRFLSNLFLSKNQ</sequence>
<feature type="transmembrane region" description="Helical" evidence="1">
    <location>
        <begin position="37"/>
        <end position="63"/>
    </location>
</feature>
<dbReference type="KEGG" id="ppn:Palpr_0294"/>
<protein>
    <recommendedName>
        <fullName evidence="4">Phage holin family protein</fullName>
    </recommendedName>
</protein>
<dbReference type="RefSeq" id="WP_013443825.1">
    <property type="nucleotide sequence ID" value="NC_014734.1"/>
</dbReference>
<dbReference type="eggNOG" id="ENOG5033623">
    <property type="taxonomic scope" value="Bacteria"/>
</dbReference>
<dbReference type="EMBL" id="CP002345">
    <property type="protein sequence ID" value="ADQ78456.1"/>
    <property type="molecule type" value="Genomic_DNA"/>
</dbReference>
<dbReference type="OrthoDB" id="1093399at2"/>
<reference evidence="2 3" key="2">
    <citation type="journal article" date="2011" name="Stand. Genomic Sci.">
        <title>Complete genome sequence of Paludibacter propionicigenes type strain (WB4).</title>
        <authorList>
            <person name="Gronow S."/>
            <person name="Munk C."/>
            <person name="Lapidus A."/>
            <person name="Nolan M."/>
            <person name="Lucas S."/>
            <person name="Hammon N."/>
            <person name="Deshpande S."/>
            <person name="Cheng J.F."/>
            <person name="Tapia R."/>
            <person name="Han C."/>
            <person name="Goodwin L."/>
            <person name="Pitluck S."/>
            <person name="Liolios K."/>
            <person name="Ivanova N."/>
            <person name="Mavromatis K."/>
            <person name="Mikhailova N."/>
            <person name="Pati A."/>
            <person name="Chen A."/>
            <person name="Palaniappan K."/>
            <person name="Land M."/>
            <person name="Hauser L."/>
            <person name="Chang Y.J."/>
            <person name="Jeffries C.D."/>
            <person name="Brambilla E."/>
            <person name="Rohde M."/>
            <person name="Goker M."/>
            <person name="Detter J.C."/>
            <person name="Woyke T."/>
            <person name="Bristow J."/>
            <person name="Eisen J.A."/>
            <person name="Markowitz V."/>
            <person name="Hugenholtz P."/>
            <person name="Kyrpides N.C."/>
            <person name="Klenk H.P."/>
        </authorList>
    </citation>
    <scope>NUCLEOTIDE SEQUENCE [LARGE SCALE GENOMIC DNA]</scope>
    <source>
        <strain evidence="3">DSM 17365 / JCM 13257 / WB4</strain>
    </source>
</reference>
<dbReference type="Proteomes" id="UP000008718">
    <property type="component" value="Chromosome"/>
</dbReference>
<dbReference type="STRING" id="694427.Palpr_0294"/>
<evidence type="ECO:0008006" key="4">
    <source>
        <dbReference type="Google" id="ProtNLM"/>
    </source>
</evidence>
<dbReference type="HOGENOM" id="CLU_153095_1_0_10"/>
<accession>E4T175</accession>